<evidence type="ECO:0000256" key="1">
    <source>
        <dbReference type="SAM" id="MobiDB-lite"/>
    </source>
</evidence>
<gene>
    <name evidence="2" type="ORF">AO440_000552</name>
</gene>
<dbReference type="VEuPathDB" id="FungiDB:CAGL0C03740g"/>
<dbReference type="AlphaFoldDB" id="A0A0W0CGX7"/>
<dbReference type="VEuPathDB" id="FungiDB:B1J91_C03740g"/>
<dbReference type="GO" id="GO:0003677">
    <property type="term" value="F:DNA binding"/>
    <property type="evidence" value="ECO:0007669"/>
    <property type="project" value="TreeGrafter"/>
</dbReference>
<dbReference type="PANTHER" id="PTHR28027:SF2">
    <property type="entry name" value="TRANSCRIPTIONAL REGULATOR MIT1"/>
    <property type="match status" value="1"/>
</dbReference>
<dbReference type="VEuPathDB" id="FungiDB:GVI51_C03531"/>
<dbReference type="InterPro" id="IPR018608">
    <property type="entry name" value="Gti1/Pac2"/>
</dbReference>
<dbReference type="Proteomes" id="UP000054886">
    <property type="component" value="Unassembled WGS sequence"/>
</dbReference>
<dbReference type="VEuPathDB" id="FungiDB:GWK60_C03355"/>
<feature type="compositionally biased region" description="Polar residues" evidence="1">
    <location>
        <begin position="202"/>
        <end position="247"/>
    </location>
</feature>
<sequence>MHIAPTFKGYLESEMDALIVLQGCLDGKLKFVNRRPSDIERPYLIAPGNIFVFRETQSGIKRWTDGITWSPSRISGRFLIYKELNKRAPRLSMGMGADPSMMSGAMPGRFDEKAILPVVYTGFVKKTFSFKMKIEKLDKETDSSVSGNEKNKKANNGTETFHIVSYYFENDVKDKLMVRPTQTALNDEVTVDEEILKVVDSLPQNNGKSGHSNSPHTSNISSPNVTNNSSALSSGMGSPITTNSSISHLKRKSRSEENGNGMPDGYDYSKRFKYEPNALSQPLTTATTVATTPVYNHLQAPMIKRSPYFVDVGNNNVPSAGVLEKSYSDSNIIYLPKPISSNQHENNQNRVLLLPCYESIIPPQMKKAPHPEQLYMPFNGHERVINMTQQYEPLEKCYDSQYRNITDSVNLAIPKDVVTQGTDLCLPRFIPPLSVARGKGDQNSQLFMQSQSS</sequence>
<evidence type="ECO:0000313" key="3">
    <source>
        <dbReference type="Proteomes" id="UP000054886"/>
    </source>
</evidence>
<name>A0A0W0CGX7_CANGB</name>
<reference evidence="2 3" key="1">
    <citation type="submission" date="2015-10" db="EMBL/GenBank/DDBJ databases">
        <title>Draft genomes sequences of Candida glabrata isolates 1A, 1B, 2A, 2B, 3A and 3B.</title>
        <authorList>
            <person name="Haavelsrud O.E."/>
            <person name="Gaustad P."/>
        </authorList>
    </citation>
    <scope>NUCLEOTIDE SEQUENCE [LARGE SCALE GENOMIC DNA]</scope>
    <source>
        <strain evidence="2">910700640</strain>
    </source>
</reference>
<comment type="caution">
    <text evidence="2">The sequence shown here is derived from an EMBL/GenBank/DDBJ whole genome shotgun (WGS) entry which is preliminary data.</text>
</comment>
<dbReference type="EMBL" id="LLZZ01000145">
    <property type="protein sequence ID" value="KTA99361.1"/>
    <property type="molecule type" value="Genomic_DNA"/>
</dbReference>
<accession>A0A0W0CGX7</accession>
<dbReference type="PANTHER" id="PTHR28027">
    <property type="entry name" value="TRANSCRIPTIONAL REGULATOR MIT1"/>
    <property type="match status" value="1"/>
</dbReference>
<proteinExistence type="predicted"/>
<feature type="region of interest" description="Disordered" evidence="1">
    <location>
        <begin position="202"/>
        <end position="269"/>
    </location>
</feature>
<evidence type="ECO:0000313" key="2">
    <source>
        <dbReference type="EMBL" id="KTA99361.1"/>
    </source>
</evidence>
<protein>
    <submittedName>
        <fullName evidence="2">Transcriptional regulator MIT1</fullName>
    </submittedName>
</protein>
<organism evidence="2 3">
    <name type="scientific">Candida glabrata</name>
    <name type="common">Yeast</name>
    <name type="synonym">Torulopsis glabrata</name>
    <dbReference type="NCBI Taxonomy" id="5478"/>
    <lineage>
        <taxon>Eukaryota</taxon>
        <taxon>Fungi</taxon>
        <taxon>Dikarya</taxon>
        <taxon>Ascomycota</taxon>
        <taxon>Saccharomycotina</taxon>
        <taxon>Saccharomycetes</taxon>
        <taxon>Saccharomycetales</taxon>
        <taxon>Saccharomycetaceae</taxon>
        <taxon>Nakaseomyces</taxon>
    </lineage>
</organism>
<dbReference type="PhylomeDB" id="A0A0W0CGX7"/>
<dbReference type="Pfam" id="PF09729">
    <property type="entry name" value="Gti1_Pac2"/>
    <property type="match status" value="1"/>
</dbReference>